<organism evidence="8 9">
    <name type="scientific">Bacillus thuringiensis</name>
    <dbReference type="NCBI Taxonomy" id="1428"/>
    <lineage>
        <taxon>Bacteria</taxon>
        <taxon>Bacillati</taxon>
        <taxon>Bacillota</taxon>
        <taxon>Bacilli</taxon>
        <taxon>Bacillales</taxon>
        <taxon>Bacillaceae</taxon>
        <taxon>Bacillus</taxon>
        <taxon>Bacillus cereus group</taxon>
    </lineage>
</organism>
<feature type="domain" description="SLH" evidence="7">
    <location>
        <begin position="665"/>
        <end position="719"/>
    </location>
</feature>
<dbReference type="EMBL" id="NFEM01000080">
    <property type="protein sequence ID" value="OUA02118.1"/>
    <property type="molecule type" value="Genomic_DNA"/>
</dbReference>
<evidence type="ECO:0000259" key="6">
    <source>
        <dbReference type="PROSITE" id="PS50978"/>
    </source>
</evidence>
<feature type="domain" description="SLH" evidence="7">
    <location>
        <begin position="541"/>
        <end position="600"/>
    </location>
</feature>
<keyword evidence="5" id="KW-0472">Membrane</keyword>
<dbReference type="SUPFAM" id="SSF158911">
    <property type="entry name" value="NEAT domain-like"/>
    <property type="match status" value="1"/>
</dbReference>
<dbReference type="SMART" id="SM00369">
    <property type="entry name" value="LRR_TYP"/>
    <property type="match status" value="4"/>
</dbReference>
<dbReference type="PROSITE" id="PS51450">
    <property type="entry name" value="LRR"/>
    <property type="match status" value="6"/>
</dbReference>
<accession>A0A9X6KHA4</accession>
<dbReference type="SMART" id="SM00365">
    <property type="entry name" value="LRR_SD22"/>
    <property type="match status" value="7"/>
</dbReference>
<evidence type="ECO:0008006" key="10">
    <source>
        <dbReference type="Google" id="ProtNLM"/>
    </source>
</evidence>
<comment type="caution">
    <text evidence="8">The sequence shown here is derived from an EMBL/GenBank/DDBJ whole genome shotgun (WGS) entry which is preliminary data.</text>
</comment>
<dbReference type="Proteomes" id="UP000194551">
    <property type="component" value="Unassembled WGS sequence"/>
</dbReference>
<evidence type="ECO:0000313" key="9">
    <source>
        <dbReference type="Proteomes" id="UP000194551"/>
    </source>
</evidence>
<feature type="domain" description="NEAT" evidence="6">
    <location>
        <begin position="68"/>
        <end position="192"/>
    </location>
</feature>
<evidence type="ECO:0000313" key="8">
    <source>
        <dbReference type="EMBL" id="OUA02118.1"/>
    </source>
</evidence>
<evidence type="ECO:0000256" key="5">
    <source>
        <dbReference type="SAM" id="Phobius"/>
    </source>
</evidence>
<gene>
    <name evidence="8" type="ORF">BK774_16395</name>
</gene>
<dbReference type="InterPro" id="IPR006635">
    <property type="entry name" value="NEAT_dom"/>
</dbReference>
<name>A0A9X6KHA4_BACTU</name>
<dbReference type="CDD" id="cd06920">
    <property type="entry name" value="NEAT"/>
    <property type="match status" value="1"/>
</dbReference>
<feature type="transmembrane region" description="Helical" evidence="5">
    <location>
        <begin position="6"/>
        <end position="24"/>
    </location>
</feature>
<evidence type="ECO:0000256" key="3">
    <source>
        <dbReference type="ARBA" id="ARBA00022729"/>
    </source>
</evidence>
<comment type="subcellular location">
    <subcellularLocation>
        <location evidence="1">Cell envelope</location>
    </subcellularLocation>
</comment>
<dbReference type="PROSITE" id="PS51272">
    <property type="entry name" value="SLH"/>
    <property type="match status" value="3"/>
</dbReference>
<dbReference type="Pfam" id="PF00395">
    <property type="entry name" value="SLH"/>
    <property type="match status" value="3"/>
</dbReference>
<dbReference type="InterPro" id="IPR037250">
    <property type="entry name" value="NEAT_dom_sf"/>
</dbReference>
<dbReference type="InterPro" id="IPR050836">
    <property type="entry name" value="SDS22/Internalin_LRR"/>
</dbReference>
<evidence type="ECO:0000256" key="4">
    <source>
        <dbReference type="ARBA" id="ARBA00022737"/>
    </source>
</evidence>
<evidence type="ECO:0000256" key="2">
    <source>
        <dbReference type="ARBA" id="ARBA00022614"/>
    </source>
</evidence>
<dbReference type="PANTHER" id="PTHR46652">
    <property type="entry name" value="LEUCINE-RICH REPEAT AND IQ DOMAIN-CONTAINING PROTEIN 1-RELATED"/>
    <property type="match status" value="1"/>
</dbReference>
<dbReference type="PANTHER" id="PTHR46652:SF3">
    <property type="entry name" value="LEUCINE-RICH REPEAT-CONTAINING PROTEIN 9"/>
    <property type="match status" value="1"/>
</dbReference>
<feature type="domain" description="SLH" evidence="7">
    <location>
        <begin position="601"/>
        <end position="664"/>
    </location>
</feature>
<dbReference type="GO" id="GO:0030313">
    <property type="term" value="C:cell envelope"/>
    <property type="evidence" value="ECO:0007669"/>
    <property type="project" value="UniProtKB-SubCell"/>
</dbReference>
<dbReference type="SUPFAM" id="SSF52058">
    <property type="entry name" value="L domain-like"/>
    <property type="match status" value="1"/>
</dbReference>
<dbReference type="Gene3D" id="3.80.10.10">
    <property type="entry name" value="Ribonuclease Inhibitor"/>
    <property type="match status" value="1"/>
</dbReference>
<keyword evidence="4" id="KW-0677">Repeat</keyword>
<reference evidence="8 9" key="1">
    <citation type="submission" date="2016-10" db="EMBL/GenBank/DDBJ databases">
        <title>Comparative genomics of Bacillus thuringiensis reveals a path to pathogens against multiple invertebrate hosts.</title>
        <authorList>
            <person name="Zheng J."/>
            <person name="Gao Q."/>
            <person name="Liu H."/>
            <person name="Peng D."/>
            <person name="Ruan L."/>
            <person name="Sun M."/>
        </authorList>
    </citation>
    <scope>NUCLEOTIDE SEQUENCE [LARGE SCALE GENOMIC DNA]</scope>
    <source>
        <strain evidence="8">HD5</strain>
    </source>
</reference>
<proteinExistence type="predicted"/>
<keyword evidence="5" id="KW-1133">Transmembrane helix</keyword>
<dbReference type="PROSITE" id="PS50978">
    <property type="entry name" value="NEAT"/>
    <property type="match status" value="1"/>
</dbReference>
<dbReference type="SMART" id="SM00725">
    <property type="entry name" value="NEAT"/>
    <property type="match status" value="1"/>
</dbReference>
<dbReference type="Pfam" id="PF05031">
    <property type="entry name" value="NEAT"/>
    <property type="match status" value="1"/>
</dbReference>
<dbReference type="InterPro" id="IPR003591">
    <property type="entry name" value="Leu-rich_rpt_typical-subtyp"/>
</dbReference>
<protein>
    <recommendedName>
        <fullName evidence="10">NEAT domain-containing leucine-rich repeat protein</fullName>
    </recommendedName>
</protein>
<dbReference type="InterPro" id="IPR025875">
    <property type="entry name" value="Leu-rich_rpt_4"/>
</dbReference>
<dbReference type="InterPro" id="IPR032675">
    <property type="entry name" value="LRR_dom_sf"/>
</dbReference>
<dbReference type="InterPro" id="IPR001119">
    <property type="entry name" value="SLH_dom"/>
</dbReference>
<dbReference type="AlphaFoldDB" id="A0A9X6KHA4"/>
<keyword evidence="3" id="KW-0732">Signal</keyword>
<evidence type="ECO:0000256" key="1">
    <source>
        <dbReference type="ARBA" id="ARBA00004196"/>
    </source>
</evidence>
<dbReference type="Pfam" id="PF12799">
    <property type="entry name" value="LRR_4"/>
    <property type="match status" value="3"/>
</dbReference>
<sequence length="719" mass="81376">MIIIINMIVVLIIFYYSLCKGDIILGKIKTKYLKRLVVAASLVVPFNVLASPIVKAETPIQVNTNHQVSEGTYNVTLKTYRDQTNEASITSNYLKEPKVTIKDGKKIVTVTVQDSDYFQYLRVEDYRTPGVFHDVQIISEDKRKNGTKVVQFEIGEFSKKYNMQMHVLIPTMGYDHKYQVQFEIDASNMKEDSSNKPVDSKELIPDEKLRQHINQWVLNREDANAPITKEDLLEIKDIYLDNKEIKDYRGLEYLQNLESLSLRNAQIKDLSVISKLKNLKVIDLSYSQMNDIKPLTELKKVEELYLRETKLSDYSPLNEMKSITRLDLIGNNIEDIRPICTLTSLKSLFLSSNNISNITGINQLTNLEELSLGYNTINSIQPISELKNLKELDLKYNEINDITPLSKLEQLNTLNLETNYINDISTLSMLPNLSNVNLDANAISDIRPLKNIKRANIQRQKIFLNEGNINEAQKVQIFDPAGNLPASIKLKEEDGTVTNGVIKWKTAGEKEFTFETSFDAGGYYPILFNGTVMQNVVVKKETPATSFSDVPNWAKESVDYLVNKHIINGYPDGRFAPYDQLTRAQAAKIIAKTVDLPIDSSAKPTFYDSQDHWASPYIAAVEKKGIIIGDGTGKYNPEAAITRAEMATILVRTYNLNTKVNSNNSKLIFSDLKGHWGEEYANILINKGISIGTGSGWEPDRFVTRAEAAQFVAKTDKMK</sequence>
<evidence type="ECO:0000259" key="7">
    <source>
        <dbReference type="PROSITE" id="PS51272"/>
    </source>
</evidence>
<dbReference type="InterPro" id="IPR001611">
    <property type="entry name" value="Leu-rich_rpt"/>
</dbReference>
<keyword evidence="2" id="KW-0433">Leucine-rich repeat</keyword>
<dbReference type="Gene3D" id="2.60.40.1850">
    <property type="match status" value="1"/>
</dbReference>
<keyword evidence="5" id="KW-0812">Transmembrane</keyword>